<dbReference type="InterPro" id="IPR001387">
    <property type="entry name" value="Cro/C1-type_HTH"/>
</dbReference>
<dbReference type="PROSITE" id="PS50943">
    <property type="entry name" value="HTH_CROC1"/>
    <property type="match status" value="1"/>
</dbReference>
<reference evidence="3 4" key="1">
    <citation type="submission" date="2019-06" db="EMBL/GenBank/DDBJ databases">
        <title>Sequencing the genomes of 1000 actinobacteria strains.</title>
        <authorList>
            <person name="Klenk H.-P."/>
        </authorList>
    </citation>
    <scope>NUCLEOTIDE SEQUENCE [LARGE SCALE GENOMIC DNA]</scope>
    <source>
        <strain evidence="3 4">DSM 21947</strain>
    </source>
</reference>
<proteinExistence type="inferred from homology"/>
<dbReference type="Pfam" id="PF06114">
    <property type="entry name" value="Peptidase_M78"/>
    <property type="match status" value="1"/>
</dbReference>
<dbReference type="AlphaFoldDB" id="A0A8H2K876"/>
<dbReference type="SUPFAM" id="SSF47413">
    <property type="entry name" value="lambda repressor-like DNA-binding domains"/>
    <property type="match status" value="1"/>
</dbReference>
<comment type="caution">
    <text evidence="3">The sequence shown here is derived from an EMBL/GenBank/DDBJ whole genome shotgun (WGS) entry which is preliminary data.</text>
</comment>
<keyword evidence="4" id="KW-1185">Reference proteome</keyword>
<organism evidence="3 4">
    <name type="scientific">Rhodoglobus vestalii</name>
    <dbReference type="NCBI Taxonomy" id="193384"/>
    <lineage>
        <taxon>Bacteria</taxon>
        <taxon>Bacillati</taxon>
        <taxon>Actinomycetota</taxon>
        <taxon>Actinomycetes</taxon>
        <taxon>Micrococcales</taxon>
        <taxon>Microbacteriaceae</taxon>
        <taxon>Rhodoglobus</taxon>
    </lineage>
</organism>
<gene>
    <name evidence="3" type="ORF">FB472_0043</name>
</gene>
<dbReference type="RefSeq" id="WP_141989147.1">
    <property type="nucleotide sequence ID" value="NZ_VFRA01000001.1"/>
</dbReference>
<dbReference type="InterPro" id="IPR052345">
    <property type="entry name" value="Rad_response_metalloprotease"/>
</dbReference>
<evidence type="ECO:0000256" key="1">
    <source>
        <dbReference type="ARBA" id="ARBA00007227"/>
    </source>
</evidence>
<dbReference type="CDD" id="cd00093">
    <property type="entry name" value="HTH_XRE"/>
    <property type="match status" value="1"/>
</dbReference>
<evidence type="ECO:0000259" key="2">
    <source>
        <dbReference type="PROSITE" id="PS50943"/>
    </source>
</evidence>
<accession>A0A8H2K876</accession>
<dbReference type="Pfam" id="PF01381">
    <property type="entry name" value="HTH_3"/>
    <property type="match status" value="1"/>
</dbReference>
<feature type="domain" description="HTH cro/C1-type" evidence="2">
    <location>
        <begin position="12"/>
        <end position="63"/>
    </location>
</feature>
<name>A0A8H2K876_9MICO</name>
<dbReference type="OrthoDB" id="3240543at2"/>
<dbReference type="PANTHER" id="PTHR43236">
    <property type="entry name" value="ANTITOXIN HIGA1"/>
    <property type="match status" value="1"/>
</dbReference>
<dbReference type="SMART" id="SM00530">
    <property type="entry name" value="HTH_XRE"/>
    <property type="match status" value="1"/>
</dbReference>
<comment type="similarity">
    <text evidence="1">Belongs to the short-chain fatty acyl-CoA assimilation regulator (ScfR) family.</text>
</comment>
<dbReference type="PANTHER" id="PTHR43236:SF1">
    <property type="entry name" value="BLL7220 PROTEIN"/>
    <property type="match status" value="1"/>
</dbReference>
<dbReference type="Gene3D" id="1.10.260.40">
    <property type="entry name" value="lambda repressor-like DNA-binding domains"/>
    <property type="match status" value="1"/>
</dbReference>
<dbReference type="InterPro" id="IPR010982">
    <property type="entry name" value="Lambda_DNA-bd_dom_sf"/>
</dbReference>
<evidence type="ECO:0000313" key="4">
    <source>
        <dbReference type="Proteomes" id="UP000316560"/>
    </source>
</evidence>
<dbReference type="Gene3D" id="1.10.10.2910">
    <property type="match status" value="1"/>
</dbReference>
<evidence type="ECO:0000313" key="3">
    <source>
        <dbReference type="EMBL" id="TQO18526.1"/>
    </source>
</evidence>
<dbReference type="Proteomes" id="UP000316560">
    <property type="component" value="Unassembled WGS sequence"/>
</dbReference>
<protein>
    <submittedName>
        <fullName evidence="3">Zn-dependent peptidase ImmA (M78 family)</fullName>
    </submittedName>
</protein>
<dbReference type="GO" id="GO:0003677">
    <property type="term" value="F:DNA binding"/>
    <property type="evidence" value="ECO:0007669"/>
    <property type="project" value="InterPro"/>
</dbReference>
<dbReference type="EMBL" id="VFRA01000001">
    <property type="protein sequence ID" value="TQO18526.1"/>
    <property type="molecule type" value="Genomic_DNA"/>
</dbReference>
<sequence length="337" mass="37095">MIDSTGATLGTIRVARGLSQKDLAVAAGITQGFLSKLEAGAVPLDSEKARVLAEALGVRPGIFGVNISHDARIFHRKLASLPIKADKRLRAESALLQSQVSSLLGGDLPSLTLERDPLPDDDMYTPSDIARRLRSRWKLGTGPIDDLVAVAESHGILVVIHDMQTLRLDAIATWPAGGAPVIFLADHAPADRQRFTMAHEIGHAVMHELPTIEQESEADQFASEFLMPAATIRSELSDVSLKNLAALKRRWGVSIAALARRARDLSLMSDNQYKNFNIYMSSSGMKKREPVELPVHEPRLIHDLLDQRLAEGRTIDELATAAWMTENELKTRFLEHR</sequence>
<dbReference type="InterPro" id="IPR010359">
    <property type="entry name" value="IrrE_HExxH"/>
</dbReference>